<accession>A0ABX0HCU8</accession>
<comment type="subcellular location">
    <subcellularLocation>
        <location evidence="1">Periplasm</location>
    </subcellularLocation>
</comment>
<dbReference type="RefSeq" id="WP_166148429.1">
    <property type="nucleotide sequence ID" value="NZ_JAANYN010000006.1"/>
</dbReference>
<gene>
    <name evidence="5" type="ORF">G9Q97_15625</name>
</gene>
<dbReference type="EMBL" id="JAANYN010000006">
    <property type="protein sequence ID" value="NHE58241.1"/>
    <property type="molecule type" value="Genomic_DNA"/>
</dbReference>
<dbReference type="Gene3D" id="3.40.190.10">
    <property type="entry name" value="Periplasmic binding protein-like II"/>
    <property type="match status" value="2"/>
</dbReference>
<sequence length="287" mass="32516">MEKINITGVPEHFNFPWQKLVENQPFLDSDVQLVWENESRGSGAMNRALREGNTDLAIVLTESFVKDKIEGNPGKIIGFHVDSPLVWGIHVPAKTDLEKVTDLKNVPFLVSRMGSGSHLMTYLLAQKEGWETSEIDFEIIGNLDGAIQSFKKGSPKAFLWEKYTTKPLVDKGLFRRVGEIPTPWPCFVIVASEKMLQDNGPLAFQIRDALYEINLSIMKDKVASVKQISEKYQLEQADVREWISQTTWSTHKKVAAHHLLKTMEILEDLKLINKKLNPESFVVAEIG</sequence>
<evidence type="ECO:0000313" key="6">
    <source>
        <dbReference type="Proteomes" id="UP000649799"/>
    </source>
</evidence>
<evidence type="ECO:0000256" key="2">
    <source>
        <dbReference type="ARBA" id="ARBA00010742"/>
    </source>
</evidence>
<evidence type="ECO:0000256" key="1">
    <source>
        <dbReference type="ARBA" id="ARBA00004418"/>
    </source>
</evidence>
<name>A0ABX0HCU8_9BACT</name>
<organism evidence="5 6">
    <name type="scientific">Cyclobacterium plantarum</name>
    <dbReference type="NCBI Taxonomy" id="2716263"/>
    <lineage>
        <taxon>Bacteria</taxon>
        <taxon>Pseudomonadati</taxon>
        <taxon>Bacteroidota</taxon>
        <taxon>Cytophagia</taxon>
        <taxon>Cytophagales</taxon>
        <taxon>Cyclobacteriaceae</taxon>
        <taxon>Cyclobacterium</taxon>
    </lineage>
</organism>
<protein>
    <submittedName>
        <fullName evidence="5">ABC transporter substrate-binding protein</fullName>
    </submittedName>
</protein>
<reference evidence="5 6" key="1">
    <citation type="submission" date="2020-03" db="EMBL/GenBank/DDBJ databases">
        <title>Cyclobacterium plantarum sp. nov., a marine bacterium isolated from a coastal-marine wetland.</title>
        <authorList>
            <person name="Sanchez-Porro C."/>
            <person name="Ventosa A."/>
            <person name="Amoozegar M."/>
        </authorList>
    </citation>
    <scope>NUCLEOTIDE SEQUENCE [LARGE SCALE GENOMIC DNA]</scope>
    <source>
        <strain evidence="5 6">GBPx2</strain>
    </source>
</reference>
<comment type="similarity">
    <text evidence="2">Belongs to the bacterial solute-binding protein SsuA/TauA family.</text>
</comment>
<dbReference type="InterPro" id="IPR054364">
    <property type="entry name" value="Ca3427-like_PBP2"/>
</dbReference>
<keyword evidence="6" id="KW-1185">Reference proteome</keyword>
<dbReference type="SUPFAM" id="SSF53850">
    <property type="entry name" value="Periplasmic binding protein-like II"/>
    <property type="match status" value="1"/>
</dbReference>
<evidence type="ECO:0000313" key="5">
    <source>
        <dbReference type="EMBL" id="NHE58241.1"/>
    </source>
</evidence>
<comment type="caution">
    <text evidence="5">The sequence shown here is derived from an EMBL/GenBank/DDBJ whole genome shotgun (WGS) entry which is preliminary data.</text>
</comment>
<dbReference type="Pfam" id="PF22384">
    <property type="entry name" value="PBP2_Ca3427_like"/>
    <property type="match status" value="1"/>
</dbReference>
<keyword evidence="3" id="KW-0732">Signal</keyword>
<evidence type="ECO:0000256" key="3">
    <source>
        <dbReference type="ARBA" id="ARBA00022729"/>
    </source>
</evidence>
<dbReference type="Proteomes" id="UP000649799">
    <property type="component" value="Unassembled WGS sequence"/>
</dbReference>
<proteinExistence type="inferred from homology"/>
<evidence type="ECO:0000259" key="4">
    <source>
        <dbReference type="Pfam" id="PF22384"/>
    </source>
</evidence>
<dbReference type="PANTHER" id="PTHR30024:SF47">
    <property type="entry name" value="TAURINE-BINDING PERIPLASMIC PROTEIN"/>
    <property type="match status" value="1"/>
</dbReference>
<feature type="domain" description="Ca3427-like PBP 2" evidence="4">
    <location>
        <begin position="94"/>
        <end position="180"/>
    </location>
</feature>
<dbReference type="PANTHER" id="PTHR30024">
    <property type="entry name" value="ALIPHATIC SULFONATES-BINDING PROTEIN-RELATED"/>
    <property type="match status" value="1"/>
</dbReference>